<protein>
    <submittedName>
        <fullName evidence="1">Uncharacterized protein</fullName>
    </submittedName>
</protein>
<evidence type="ECO:0000313" key="1">
    <source>
        <dbReference type="EMBL" id="MFC4135733.1"/>
    </source>
</evidence>
<gene>
    <name evidence="1" type="ORF">ACFOZ4_34410</name>
</gene>
<keyword evidence="2" id="KW-1185">Reference proteome</keyword>
<dbReference type="Proteomes" id="UP001595816">
    <property type="component" value="Unassembled WGS sequence"/>
</dbReference>
<dbReference type="RefSeq" id="WP_253760716.1">
    <property type="nucleotide sequence ID" value="NZ_JAMZDZ010000001.1"/>
</dbReference>
<organism evidence="1 2">
    <name type="scientific">Hamadaea flava</name>
    <dbReference type="NCBI Taxonomy" id="1742688"/>
    <lineage>
        <taxon>Bacteria</taxon>
        <taxon>Bacillati</taxon>
        <taxon>Actinomycetota</taxon>
        <taxon>Actinomycetes</taxon>
        <taxon>Micromonosporales</taxon>
        <taxon>Micromonosporaceae</taxon>
        <taxon>Hamadaea</taxon>
    </lineage>
</organism>
<proteinExistence type="predicted"/>
<accession>A0ABV8LZ29</accession>
<evidence type="ECO:0000313" key="2">
    <source>
        <dbReference type="Proteomes" id="UP001595816"/>
    </source>
</evidence>
<name>A0ABV8LZ29_9ACTN</name>
<comment type="caution">
    <text evidence="1">The sequence shown here is derived from an EMBL/GenBank/DDBJ whole genome shotgun (WGS) entry which is preliminary data.</text>
</comment>
<reference evidence="2" key="1">
    <citation type="journal article" date="2019" name="Int. J. Syst. Evol. Microbiol.">
        <title>The Global Catalogue of Microorganisms (GCM) 10K type strain sequencing project: providing services to taxonomists for standard genome sequencing and annotation.</title>
        <authorList>
            <consortium name="The Broad Institute Genomics Platform"/>
            <consortium name="The Broad Institute Genome Sequencing Center for Infectious Disease"/>
            <person name="Wu L."/>
            <person name="Ma J."/>
        </authorList>
    </citation>
    <scope>NUCLEOTIDE SEQUENCE [LARGE SCALE GENOMIC DNA]</scope>
    <source>
        <strain evidence="2">CGMCC 4.7289</strain>
    </source>
</reference>
<sequence length="162" mass="17712">MGEQIEYKAGHAAFVTTKLKVITKSLVKVFRQDLQFLSQLADPAMVELCPAQRDLIDNNPARLHLHSVQDLNRAVDLRLVLAATCFELPLLGCFYFVRSLLLAAADKSDRANRAQYHGGAERSGTTEVRHILKRRHVPSPAGASVSAPLGGAPNRGDVLLSM</sequence>
<dbReference type="EMBL" id="JBHSAY010000024">
    <property type="protein sequence ID" value="MFC4135733.1"/>
    <property type="molecule type" value="Genomic_DNA"/>
</dbReference>